<accession>A0A0F9I1S3</accession>
<dbReference type="EMBL" id="LAZR01022601">
    <property type="protein sequence ID" value="KKL81302.1"/>
    <property type="molecule type" value="Genomic_DNA"/>
</dbReference>
<protein>
    <submittedName>
        <fullName evidence="1">Uncharacterized protein</fullName>
    </submittedName>
</protein>
<sequence length="56" mass="6636">FMPVWISRGKVFSHMIFSNKESAEEVMKNKIYSKNGKIIEINDSERQPCEVWSRVM</sequence>
<name>A0A0F9I1S3_9ZZZZ</name>
<evidence type="ECO:0000313" key="1">
    <source>
        <dbReference type="EMBL" id="KKL81302.1"/>
    </source>
</evidence>
<feature type="non-terminal residue" evidence="1">
    <location>
        <position position="1"/>
    </location>
</feature>
<dbReference type="AlphaFoldDB" id="A0A0F9I1S3"/>
<organism evidence="1">
    <name type="scientific">marine sediment metagenome</name>
    <dbReference type="NCBI Taxonomy" id="412755"/>
    <lineage>
        <taxon>unclassified sequences</taxon>
        <taxon>metagenomes</taxon>
        <taxon>ecological metagenomes</taxon>
    </lineage>
</organism>
<comment type="caution">
    <text evidence="1">The sequence shown here is derived from an EMBL/GenBank/DDBJ whole genome shotgun (WGS) entry which is preliminary data.</text>
</comment>
<gene>
    <name evidence="1" type="ORF">LCGC14_1996170</name>
</gene>
<proteinExistence type="predicted"/>
<reference evidence="1" key="1">
    <citation type="journal article" date="2015" name="Nature">
        <title>Complex archaea that bridge the gap between prokaryotes and eukaryotes.</title>
        <authorList>
            <person name="Spang A."/>
            <person name="Saw J.H."/>
            <person name="Jorgensen S.L."/>
            <person name="Zaremba-Niedzwiedzka K."/>
            <person name="Martijn J."/>
            <person name="Lind A.E."/>
            <person name="van Eijk R."/>
            <person name="Schleper C."/>
            <person name="Guy L."/>
            <person name="Ettema T.J."/>
        </authorList>
    </citation>
    <scope>NUCLEOTIDE SEQUENCE</scope>
</reference>